<sequence>MRKKKKKKKEVAICPSCVVKMQRVVRCSLDAVESRVVQGAPCWTAESRGVHASKARTACGNNFLFSPTSQSSPTSFGLGAGCGRGAVAALTSILRIVEASPAVGICFLAGLCGQASEIPRSIALAKTRVPEQLPAFSVRLGVETCGFVLVQGSISLGGVRGCSTMAKPGMASSAAGEVCGISCLVPSRGKDRPSNEAAGHYARARVVQFLVAAANVFSFF</sequence>
<evidence type="ECO:0000313" key="1">
    <source>
        <dbReference type="EMBL" id="KAK8153654.1"/>
    </source>
</evidence>
<keyword evidence="2" id="KW-1185">Reference proteome</keyword>
<proteinExistence type="predicted"/>
<name>A0ABR1XGE2_9PEZI</name>
<protein>
    <submittedName>
        <fullName evidence="1">Uncharacterized protein</fullName>
    </submittedName>
</protein>
<evidence type="ECO:0000313" key="2">
    <source>
        <dbReference type="Proteomes" id="UP001456524"/>
    </source>
</evidence>
<dbReference type="EMBL" id="JBBWUH010000012">
    <property type="protein sequence ID" value="KAK8153654.1"/>
    <property type="molecule type" value="Genomic_DNA"/>
</dbReference>
<comment type="caution">
    <text evidence="1">The sequence shown here is derived from an EMBL/GenBank/DDBJ whole genome shotgun (WGS) entry which is preliminary data.</text>
</comment>
<accession>A0ABR1XGE2</accession>
<gene>
    <name evidence="1" type="ORF">IWX90DRAFT_72461</name>
</gene>
<organism evidence="1 2">
    <name type="scientific">Phyllosticta citrichinensis</name>
    <dbReference type="NCBI Taxonomy" id="1130410"/>
    <lineage>
        <taxon>Eukaryota</taxon>
        <taxon>Fungi</taxon>
        <taxon>Dikarya</taxon>
        <taxon>Ascomycota</taxon>
        <taxon>Pezizomycotina</taxon>
        <taxon>Dothideomycetes</taxon>
        <taxon>Dothideomycetes incertae sedis</taxon>
        <taxon>Botryosphaeriales</taxon>
        <taxon>Phyllostictaceae</taxon>
        <taxon>Phyllosticta</taxon>
    </lineage>
</organism>
<dbReference type="Proteomes" id="UP001456524">
    <property type="component" value="Unassembled WGS sequence"/>
</dbReference>
<reference evidence="1 2" key="1">
    <citation type="journal article" date="2022" name="G3 (Bethesda)">
        <title>Enemy or ally: a genomic approach to elucidate the lifestyle of Phyllosticta citrichinaensis.</title>
        <authorList>
            <person name="Buijs V.A."/>
            <person name="Groenewald J.Z."/>
            <person name="Haridas S."/>
            <person name="LaButti K.M."/>
            <person name="Lipzen A."/>
            <person name="Martin F.M."/>
            <person name="Barry K."/>
            <person name="Grigoriev I.V."/>
            <person name="Crous P.W."/>
            <person name="Seidl M.F."/>
        </authorList>
    </citation>
    <scope>NUCLEOTIDE SEQUENCE [LARGE SCALE GENOMIC DNA]</scope>
    <source>
        <strain evidence="1 2">CBS 129764</strain>
    </source>
</reference>